<protein>
    <submittedName>
        <fullName evidence="4">NUDIX domain protein</fullName>
    </submittedName>
</protein>
<dbReference type="EMBL" id="AONB01000023">
    <property type="protein sequence ID" value="EXJ09497.1"/>
    <property type="molecule type" value="Genomic_DNA"/>
</dbReference>
<dbReference type="PROSITE" id="PS00893">
    <property type="entry name" value="NUDIX_BOX"/>
    <property type="match status" value="1"/>
</dbReference>
<dbReference type="Pfam" id="PF00293">
    <property type="entry name" value="NUDIX"/>
    <property type="match status" value="1"/>
</dbReference>
<keyword evidence="5" id="KW-1185">Reference proteome</keyword>
<evidence type="ECO:0000259" key="3">
    <source>
        <dbReference type="PROSITE" id="PS51462"/>
    </source>
</evidence>
<dbReference type="PANTHER" id="PTHR43046:SF14">
    <property type="entry name" value="MUTT_NUDIX FAMILY PROTEIN"/>
    <property type="match status" value="1"/>
</dbReference>
<comment type="cofactor">
    <cofactor evidence="1">
        <name>Mg(2+)</name>
        <dbReference type="ChEBI" id="CHEBI:18420"/>
    </cofactor>
</comment>
<dbReference type="GO" id="GO:0016787">
    <property type="term" value="F:hydrolase activity"/>
    <property type="evidence" value="ECO:0007669"/>
    <property type="project" value="UniProtKB-KW"/>
</dbReference>
<dbReference type="Proteomes" id="UP000019464">
    <property type="component" value="Unassembled WGS sequence"/>
</dbReference>
<evidence type="ECO:0000313" key="4">
    <source>
        <dbReference type="EMBL" id="EXJ09497.1"/>
    </source>
</evidence>
<evidence type="ECO:0000313" key="5">
    <source>
        <dbReference type="Proteomes" id="UP000019464"/>
    </source>
</evidence>
<name>W9V038_9GAMM</name>
<evidence type="ECO:0000256" key="2">
    <source>
        <dbReference type="ARBA" id="ARBA00022801"/>
    </source>
</evidence>
<dbReference type="PANTHER" id="PTHR43046">
    <property type="entry name" value="GDP-MANNOSE MANNOSYL HYDROLASE"/>
    <property type="match status" value="1"/>
</dbReference>
<evidence type="ECO:0000256" key="1">
    <source>
        <dbReference type="ARBA" id="ARBA00001946"/>
    </source>
</evidence>
<reference evidence="4 5" key="2">
    <citation type="journal article" date="2015" name="Syst. Appl. Microbiol.">
        <title>Nitrincola nitratireducens sp. nov. isolated from a haloalkaline crater lake.</title>
        <authorList>
            <person name="Singh A."/>
            <person name="Vaidya B."/>
            <person name="Tanuku N.R."/>
            <person name="Pinnaka A.K."/>
        </authorList>
    </citation>
    <scope>NUCLEOTIDE SEQUENCE [LARGE SCALE GENOMIC DNA]</scope>
    <source>
        <strain evidence="4 5">AK23</strain>
    </source>
</reference>
<feature type="domain" description="Nudix hydrolase" evidence="3">
    <location>
        <begin position="1"/>
        <end position="122"/>
    </location>
</feature>
<dbReference type="SUPFAM" id="SSF55811">
    <property type="entry name" value="Nudix"/>
    <property type="match status" value="1"/>
</dbReference>
<comment type="caution">
    <text evidence="4">The sequence shown here is derived from an EMBL/GenBank/DDBJ whole genome shotgun (WGS) entry which is preliminary data.</text>
</comment>
<dbReference type="InterPro" id="IPR000086">
    <property type="entry name" value="NUDIX_hydrolase_dom"/>
</dbReference>
<proteinExistence type="predicted"/>
<dbReference type="CDD" id="cd04688">
    <property type="entry name" value="NUDIX_Hydrolase"/>
    <property type="match status" value="1"/>
</dbReference>
<keyword evidence="2" id="KW-0378">Hydrolase</keyword>
<dbReference type="STRING" id="1229521.D791_03501"/>
<sequence>MLAESFDPAKNERYLSPIGGGIDFGEKSRDAAIREVKEELGEEVDQLKLLGVIENLFMFNGQEGHEIVFIYEARFKDSDIYQKHVLPGIETSGHRFEARWYDLKHIKSRETPVYPQGIIEML</sequence>
<dbReference type="Gene3D" id="3.90.79.10">
    <property type="entry name" value="Nucleoside Triphosphate Pyrophosphohydrolase"/>
    <property type="match status" value="1"/>
</dbReference>
<accession>W9V038</accession>
<dbReference type="PROSITE" id="PS51462">
    <property type="entry name" value="NUDIX"/>
    <property type="match status" value="1"/>
</dbReference>
<dbReference type="InterPro" id="IPR015797">
    <property type="entry name" value="NUDIX_hydrolase-like_dom_sf"/>
</dbReference>
<organism evidence="4 5">
    <name type="scientific">Nitrincola nitratireducens</name>
    <dbReference type="NCBI Taxonomy" id="1229521"/>
    <lineage>
        <taxon>Bacteria</taxon>
        <taxon>Pseudomonadati</taxon>
        <taxon>Pseudomonadota</taxon>
        <taxon>Gammaproteobacteria</taxon>
        <taxon>Oceanospirillales</taxon>
        <taxon>Oceanospirillaceae</taxon>
        <taxon>Nitrincola</taxon>
    </lineage>
</organism>
<dbReference type="AlphaFoldDB" id="W9V038"/>
<reference evidence="5" key="1">
    <citation type="submission" date="2012-11" db="EMBL/GenBank/DDBJ databases">
        <authorList>
            <person name="Singh A."/>
            <person name="Pinnaka A.K."/>
            <person name="Vaidya B."/>
        </authorList>
    </citation>
    <scope>NUCLEOTIDE SEQUENCE [LARGE SCALE GENOMIC DNA]</scope>
    <source>
        <strain evidence="5">AK23</strain>
    </source>
</reference>
<gene>
    <name evidence="4" type="ORF">D791_03501</name>
</gene>
<dbReference type="InterPro" id="IPR020084">
    <property type="entry name" value="NUDIX_hydrolase_CS"/>
</dbReference>